<evidence type="ECO:0000313" key="2">
    <source>
        <dbReference type="Proteomes" id="UP000004816"/>
    </source>
</evidence>
<dbReference type="EMBL" id="ACZI02000001">
    <property type="protein sequence ID" value="EFV12092.1"/>
    <property type="molecule type" value="Genomic_DNA"/>
</dbReference>
<gene>
    <name evidence="1" type="ORF">HMPREF9336_03065</name>
</gene>
<dbReference type="Proteomes" id="UP000004816">
    <property type="component" value="Unassembled WGS sequence"/>
</dbReference>
<accession>E5XU93</accession>
<comment type="caution">
    <text evidence="1">The sequence shown here is derived from an EMBL/GenBank/DDBJ whole genome shotgun (WGS) entry which is preliminary data.</text>
</comment>
<keyword evidence="2" id="KW-1185">Reference proteome</keyword>
<evidence type="ECO:0000313" key="1">
    <source>
        <dbReference type="EMBL" id="EFV12092.1"/>
    </source>
</evidence>
<sequence>MPWALSPLVPCEAVPASSISSANGGNGRMRSARLAQHVRACADSGYDLTRFLADERASKLRDLANAPTKDCPAPEIVSGCLDEEDDFPSWCFRVRASFPVAHASCETREAFSGMPWSTTARGLTTTSSSGLWP</sequence>
<dbReference type="AlphaFoldDB" id="E5XU93"/>
<reference evidence="1 2" key="1">
    <citation type="journal article" date="2011" name="Stand. Genomic Sci.">
        <title>High quality draft genome sequence of Segniliparus rugosus CDC 945(T)= (ATCC BAA-974(T)).</title>
        <authorList>
            <person name="Earl A.M."/>
            <person name="Desjardins C.A."/>
            <person name="Fitzgerald M.G."/>
            <person name="Arachchi H.M."/>
            <person name="Zeng Q."/>
            <person name="Mehta T."/>
            <person name="Griggs A."/>
            <person name="Birren B.W."/>
            <person name="Toney N.C."/>
            <person name="Carr J."/>
            <person name="Posey J."/>
            <person name="Butler W.R."/>
        </authorList>
    </citation>
    <scope>NUCLEOTIDE SEQUENCE [LARGE SCALE GENOMIC DNA]</scope>
    <source>
        <strain evidence="2">ATCC BAA-974 / DSM 45345 / CCUG 50838 / CIP 108380 / JCM 13579 / CDC 945</strain>
    </source>
</reference>
<dbReference type="STRING" id="679197.HMPREF9336_03065"/>
<organism evidence="1 2">
    <name type="scientific">Segniliparus rugosus (strain ATCC BAA-974 / DSM 45345 / CCUG 50838 / CIP 108380 / JCM 13579 / CDC 945)</name>
    <dbReference type="NCBI Taxonomy" id="679197"/>
    <lineage>
        <taxon>Bacteria</taxon>
        <taxon>Bacillati</taxon>
        <taxon>Actinomycetota</taxon>
        <taxon>Actinomycetes</taxon>
        <taxon>Mycobacteriales</taxon>
        <taxon>Segniliparaceae</taxon>
        <taxon>Segniliparus</taxon>
    </lineage>
</organism>
<proteinExistence type="predicted"/>
<protein>
    <submittedName>
        <fullName evidence="1">Uncharacterized protein</fullName>
    </submittedName>
</protein>
<name>E5XU93_SEGRC</name>
<dbReference type="HOGENOM" id="CLU_1905296_0_0_11"/>